<dbReference type="EMBL" id="WJXO01000001">
    <property type="protein sequence ID" value="MRN38894.1"/>
    <property type="molecule type" value="Genomic_DNA"/>
</dbReference>
<sequence>MNKTLLLALCSLTALAACNGHSAQNLQASSPAADKGWRLSRAEMKDIANPDKLRWRIFYEKPSEGKDAAWFDAVKRGDFAKVKQMVEAGQDSEAKDEAALGQTALGWAAFIGYEDIADYLIEKGADLRATDRGDVYNVLKSATLGKNTNIVKKVHNLLRAETDLNDQTVEDDAETLMIVSASNGRLETVKYLHSQGADLNLVSKKDQSALSFACEKGHTAVVEYLVAQGAINHKTGKSDCQK</sequence>
<keyword evidence="4" id="KW-0732">Signal</keyword>
<dbReference type="RefSeq" id="WP_095501685.1">
    <property type="nucleotide sequence ID" value="NZ_WJXO01000001.1"/>
</dbReference>
<dbReference type="SUPFAM" id="SSF48403">
    <property type="entry name" value="Ankyrin repeat"/>
    <property type="match status" value="1"/>
</dbReference>
<keyword evidence="6" id="KW-1185">Reference proteome</keyword>
<dbReference type="SMART" id="SM00248">
    <property type="entry name" value="ANK"/>
    <property type="match status" value="4"/>
</dbReference>
<keyword evidence="2 3" id="KW-0040">ANK repeat</keyword>
<dbReference type="AlphaFoldDB" id="A0A7X2GZW5"/>
<evidence type="ECO:0000313" key="5">
    <source>
        <dbReference type="EMBL" id="MRN38894.1"/>
    </source>
</evidence>
<name>A0A7X2GZW5_9NEIS</name>
<dbReference type="Gene3D" id="1.25.40.20">
    <property type="entry name" value="Ankyrin repeat-containing domain"/>
    <property type="match status" value="2"/>
</dbReference>
<dbReference type="InterPro" id="IPR036770">
    <property type="entry name" value="Ankyrin_rpt-contain_sf"/>
</dbReference>
<dbReference type="PANTHER" id="PTHR24171">
    <property type="entry name" value="ANKYRIN REPEAT DOMAIN-CONTAINING PROTEIN 39-RELATED"/>
    <property type="match status" value="1"/>
</dbReference>
<dbReference type="PROSITE" id="PS50297">
    <property type="entry name" value="ANK_REP_REGION"/>
    <property type="match status" value="1"/>
</dbReference>
<comment type="caution">
    <text evidence="5">The sequence shown here is derived from an EMBL/GenBank/DDBJ whole genome shotgun (WGS) entry which is preliminary data.</text>
</comment>
<evidence type="ECO:0000256" key="1">
    <source>
        <dbReference type="ARBA" id="ARBA00022737"/>
    </source>
</evidence>
<reference evidence="5" key="1">
    <citation type="journal article" name="Emerg. Infect. Dis.">
        <title>Two cases of a newly characterized neisseria species.</title>
        <authorList>
            <person name="Mustapha M."/>
            <person name="Lemos A.P.S."/>
            <person name="Harrison L.H."/>
            <person name="Vantyne D."/>
            <person name="Sacchi C.T."/>
        </authorList>
    </citation>
    <scope>NUCLEOTIDE SEQUENCE</scope>
    <source>
        <strain evidence="5">N.95.16</strain>
    </source>
</reference>
<feature type="repeat" description="ANK" evidence="3">
    <location>
        <begin position="172"/>
        <end position="204"/>
    </location>
</feature>
<evidence type="ECO:0000256" key="4">
    <source>
        <dbReference type="SAM" id="SignalP"/>
    </source>
</evidence>
<dbReference type="PANTHER" id="PTHR24171:SF9">
    <property type="entry name" value="ANKYRIN REPEAT DOMAIN-CONTAINING PROTEIN 39"/>
    <property type="match status" value="1"/>
</dbReference>
<feature type="repeat" description="ANK" evidence="3">
    <location>
        <begin position="100"/>
        <end position="132"/>
    </location>
</feature>
<accession>A0A7X2GZW5</accession>
<dbReference type="InterPro" id="IPR002110">
    <property type="entry name" value="Ankyrin_rpt"/>
</dbReference>
<dbReference type="Proteomes" id="UP000486297">
    <property type="component" value="Unassembled WGS sequence"/>
</dbReference>
<evidence type="ECO:0000256" key="3">
    <source>
        <dbReference type="PROSITE-ProRule" id="PRU00023"/>
    </source>
</evidence>
<keyword evidence="1" id="KW-0677">Repeat</keyword>
<feature type="chain" id="PRO_5031172668" evidence="4">
    <location>
        <begin position="17"/>
        <end position="242"/>
    </location>
</feature>
<evidence type="ECO:0000256" key="2">
    <source>
        <dbReference type="ARBA" id="ARBA00023043"/>
    </source>
</evidence>
<organism evidence="5 6">
    <name type="scientific">Neisseria brasiliensis</name>
    <dbReference type="NCBI Taxonomy" id="2666100"/>
    <lineage>
        <taxon>Bacteria</taxon>
        <taxon>Pseudomonadati</taxon>
        <taxon>Pseudomonadota</taxon>
        <taxon>Betaproteobacteria</taxon>
        <taxon>Neisseriales</taxon>
        <taxon>Neisseriaceae</taxon>
        <taxon>Neisseria</taxon>
    </lineage>
</organism>
<protein>
    <submittedName>
        <fullName evidence="5">Ankyrin repeat domain-containing protein</fullName>
    </submittedName>
</protein>
<dbReference type="PROSITE" id="PS50088">
    <property type="entry name" value="ANK_REPEAT"/>
    <property type="match status" value="2"/>
</dbReference>
<dbReference type="PROSITE" id="PS51257">
    <property type="entry name" value="PROKAR_LIPOPROTEIN"/>
    <property type="match status" value="1"/>
</dbReference>
<gene>
    <name evidence="5" type="ORF">GJU80_10520</name>
</gene>
<proteinExistence type="predicted"/>
<evidence type="ECO:0000313" key="6">
    <source>
        <dbReference type="Proteomes" id="UP000486297"/>
    </source>
</evidence>
<feature type="signal peptide" evidence="4">
    <location>
        <begin position="1"/>
        <end position="16"/>
    </location>
</feature>
<dbReference type="Pfam" id="PF12796">
    <property type="entry name" value="Ank_2"/>
    <property type="match status" value="2"/>
</dbReference>